<dbReference type="EMBL" id="JAUQSZ010000003">
    <property type="protein sequence ID" value="MDO7841776.1"/>
    <property type="molecule type" value="Genomic_DNA"/>
</dbReference>
<reference evidence="1" key="1">
    <citation type="submission" date="2023-07" db="EMBL/GenBank/DDBJ databases">
        <authorList>
            <person name="Kim M.K."/>
        </authorList>
    </citation>
    <scope>NUCLEOTIDE SEQUENCE</scope>
    <source>
        <strain evidence="1">CA1-15</strain>
    </source>
</reference>
<gene>
    <name evidence="1" type="ORF">Q5H94_05515</name>
</gene>
<sequence>MAARTSPTTRGSTGDDPAFTRALVLARLPLYMWTKPDGHSLAVLTAARAIV</sequence>
<organism evidence="1 2">
    <name type="scientific">Sphingomonas immobilis</name>
    <dbReference type="NCBI Taxonomy" id="3063997"/>
    <lineage>
        <taxon>Bacteria</taxon>
        <taxon>Pseudomonadati</taxon>
        <taxon>Pseudomonadota</taxon>
        <taxon>Alphaproteobacteria</taxon>
        <taxon>Sphingomonadales</taxon>
        <taxon>Sphingomonadaceae</taxon>
        <taxon>Sphingomonas</taxon>
    </lineage>
</organism>
<evidence type="ECO:0000313" key="1">
    <source>
        <dbReference type="EMBL" id="MDO7841776.1"/>
    </source>
</evidence>
<protein>
    <submittedName>
        <fullName evidence="1">Uncharacterized protein</fullName>
    </submittedName>
</protein>
<dbReference type="RefSeq" id="WP_304560236.1">
    <property type="nucleotide sequence ID" value="NZ_JAUQSZ010000003.1"/>
</dbReference>
<accession>A0ABT8ZYC9</accession>
<name>A0ABT8ZYC9_9SPHN</name>
<keyword evidence="2" id="KW-1185">Reference proteome</keyword>
<dbReference type="Proteomes" id="UP001176468">
    <property type="component" value="Unassembled WGS sequence"/>
</dbReference>
<comment type="caution">
    <text evidence="1">The sequence shown here is derived from an EMBL/GenBank/DDBJ whole genome shotgun (WGS) entry which is preliminary data.</text>
</comment>
<evidence type="ECO:0000313" key="2">
    <source>
        <dbReference type="Proteomes" id="UP001176468"/>
    </source>
</evidence>
<proteinExistence type="predicted"/>